<dbReference type="SUPFAM" id="SSF88723">
    <property type="entry name" value="PIN domain-like"/>
    <property type="match status" value="1"/>
</dbReference>
<dbReference type="InterPro" id="IPR029060">
    <property type="entry name" value="PIN-like_dom_sf"/>
</dbReference>
<reference evidence="1" key="1">
    <citation type="submission" date="2020-02" db="EMBL/GenBank/DDBJ databases">
        <authorList>
            <person name="Meier V. D."/>
        </authorList>
    </citation>
    <scope>NUCLEOTIDE SEQUENCE</scope>
    <source>
        <strain evidence="1">AVDCRST_MAG77</strain>
    </source>
</reference>
<organism evidence="1">
    <name type="scientific">uncultured Chloroflexota bacterium</name>
    <dbReference type="NCBI Taxonomy" id="166587"/>
    <lineage>
        <taxon>Bacteria</taxon>
        <taxon>Bacillati</taxon>
        <taxon>Chloroflexota</taxon>
        <taxon>environmental samples</taxon>
    </lineage>
</organism>
<accession>A0A6J4IUM6</accession>
<dbReference type="EMBL" id="CADCTC010000159">
    <property type="protein sequence ID" value="CAA9262439.1"/>
    <property type="molecule type" value="Genomic_DNA"/>
</dbReference>
<name>A0A6J4IUM6_9CHLR</name>
<sequence length="43" mass="4551">MGAGLSVMDGFIAATANVHQLTLVTRNMGDFAPLGNDLFNPWS</sequence>
<dbReference type="AlphaFoldDB" id="A0A6J4IUM6"/>
<evidence type="ECO:0000313" key="1">
    <source>
        <dbReference type="EMBL" id="CAA9262439.1"/>
    </source>
</evidence>
<protein>
    <recommendedName>
        <fullName evidence="2">VapC toxin protein</fullName>
    </recommendedName>
</protein>
<proteinExistence type="predicted"/>
<evidence type="ECO:0008006" key="2">
    <source>
        <dbReference type="Google" id="ProtNLM"/>
    </source>
</evidence>
<gene>
    <name evidence="1" type="ORF">AVDCRST_MAG77-2746</name>
</gene>
<dbReference type="Gene3D" id="3.40.50.1010">
    <property type="entry name" value="5'-nuclease"/>
    <property type="match status" value="1"/>
</dbReference>